<evidence type="ECO:0000313" key="3">
    <source>
        <dbReference type="Proteomes" id="UP000796761"/>
    </source>
</evidence>
<comment type="caution">
    <text evidence="2">The sequence shown here is derived from an EMBL/GenBank/DDBJ whole genome shotgun (WGS) entry which is preliminary data.</text>
</comment>
<organism evidence="2 3">
    <name type="scientific">Zosterops borbonicus</name>
    <dbReference type="NCBI Taxonomy" id="364589"/>
    <lineage>
        <taxon>Eukaryota</taxon>
        <taxon>Metazoa</taxon>
        <taxon>Chordata</taxon>
        <taxon>Craniata</taxon>
        <taxon>Vertebrata</taxon>
        <taxon>Euteleostomi</taxon>
        <taxon>Archelosauria</taxon>
        <taxon>Archosauria</taxon>
        <taxon>Dinosauria</taxon>
        <taxon>Saurischia</taxon>
        <taxon>Theropoda</taxon>
        <taxon>Coelurosauria</taxon>
        <taxon>Aves</taxon>
        <taxon>Neognathae</taxon>
        <taxon>Neoaves</taxon>
        <taxon>Telluraves</taxon>
        <taxon>Australaves</taxon>
        <taxon>Passeriformes</taxon>
        <taxon>Sylvioidea</taxon>
        <taxon>Zosteropidae</taxon>
        <taxon>Zosterops</taxon>
    </lineage>
</organism>
<evidence type="ECO:0000313" key="2">
    <source>
        <dbReference type="EMBL" id="TRZ08774.1"/>
    </source>
</evidence>
<feature type="non-terminal residue" evidence="2">
    <location>
        <position position="1"/>
    </location>
</feature>
<feature type="region of interest" description="Disordered" evidence="1">
    <location>
        <begin position="41"/>
        <end position="60"/>
    </location>
</feature>
<protein>
    <submittedName>
        <fullName evidence="2">Uncharacterized protein</fullName>
    </submittedName>
</protein>
<dbReference type="Proteomes" id="UP000796761">
    <property type="component" value="Unassembled WGS sequence"/>
</dbReference>
<gene>
    <name evidence="2" type="ORF">HGM15179_018331</name>
</gene>
<evidence type="ECO:0000256" key="1">
    <source>
        <dbReference type="SAM" id="MobiDB-lite"/>
    </source>
</evidence>
<feature type="compositionally biased region" description="Acidic residues" evidence="1">
    <location>
        <begin position="43"/>
        <end position="60"/>
    </location>
</feature>
<reference evidence="2" key="1">
    <citation type="submission" date="2019-04" db="EMBL/GenBank/DDBJ databases">
        <title>Genome assembly of Zosterops borbonicus 15179.</title>
        <authorList>
            <person name="Leroy T."/>
            <person name="Anselmetti Y."/>
            <person name="Tilak M.-K."/>
            <person name="Nabholz B."/>
        </authorList>
    </citation>
    <scope>NUCLEOTIDE SEQUENCE</scope>
    <source>
        <strain evidence="2">HGM_15179</strain>
        <tissue evidence="2">Muscle</tissue>
    </source>
</reference>
<accession>A0A8K1FZ75</accession>
<sequence>MSQAIFLFLTVSSSIRPRFGNEKSWFEGKQVRPQWDKCHHLLEEEEEEKEEEGEEEEEGK</sequence>
<dbReference type="AlphaFoldDB" id="A0A8K1FZ75"/>
<proteinExistence type="predicted"/>
<keyword evidence="3" id="KW-1185">Reference proteome</keyword>
<dbReference type="EMBL" id="SWJQ01001248">
    <property type="protein sequence ID" value="TRZ08774.1"/>
    <property type="molecule type" value="Genomic_DNA"/>
</dbReference>
<name>A0A8K1FZ75_9PASS</name>